<evidence type="ECO:0000256" key="4">
    <source>
        <dbReference type="ARBA" id="ARBA00004667"/>
    </source>
</evidence>
<evidence type="ECO:0000259" key="19">
    <source>
        <dbReference type="Pfam" id="PF01634"/>
    </source>
</evidence>
<dbReference type="PANTHER" id="PTHR21403:SF10">
    <property type="entry name" value="ATP PHOSPHORIBOSYLTRANSFERASE"/>
    <property type="match status" value="1"/>
</dbReference>
<evidence type="ECO:0000256" key="8">
    <source>
        <dbReference type="ARBA" id="ARBA00022490"/>
    </source>
</evidence>
<evidence type="ECO:0000256" key="13">
    <source>
        <dbReference type="ARBA" id="ARBA00022741"/>
    </source>
</evidence>
<dbReference type="EC" id="2.4.2.17" evidence="6 18"/>
<dbReference type="UniPathway" id="UPA00031">
    <property type="reaction ID" value="UER00006"/>
</dbReference>
<reference evidence="21 22" key="1">
    <citation type="submission" date="2017-09" db="EMBL/GenBank/DDBJ databases">
        <title>Depth-based differentiation of microbial function through sediment-hosted aquifers and enrichment of novel symbionts in the deep terrestrial subsurface.</title>
        <authorList>
            <person name="Probst A.J."/>
            <person name="Ladd B."/>
            <person name="Jarett J.K."/>
            <person name="Geller-Mcgrath D.E."/>
            <person name="Sieber C.M."/>
            <person name="Emerson J.B."/>
            <person name="Anantharaman K."/>
            <person name="Thomas B.C."/>
            <person name="Malmstrom R."/>
            <person name="Stieglmeier M."/>
            <person name="Klingl A."/>
            <person name="Woyke T."/>
            <person name="Ryan C.M."/>
            <person name="Banfield J.F."/>
        </authorList>
    </citation>
    <scope>NUCLEOTIDE SEQUENCE [LARGE SCALE GENOMIC DNA]</scope>
    <source>
        <strain evidence="21">CG23_combo_of_CG06-09_8_20_14_all_37_87_8</strain>
    </source>
</reference>
<evidence type="ECO:0000256" key="3">
    <source>
        <dbReference type="ARBA" id="ARBA00004496"/>
    </source>
</evidence>
<dbReference type="NCBIfam" id="TIGR00070">
    <property type="entry name" value="hisG"/>
    <property type="match status" value="1"/>
</dbReference>
<name>A0A2G9ZFA6_9BACT</name>
<dbReference type="SUPFAM" id="SSF54913">
    <property type="entry name" value="GlnB-like"/>
    <property type="match status" value="1"/>
</dbReference>
<dbReference type="PANTHER" id="PTHR21403">
    <property type="entry name" value="ATP PHOSPHORIBOSYLTRANSFERASE ATP-PRTASE"/>
    <property type="match status" value="1"/>
</dbReference>
<evidence type="ECO:0000256" key="5">
    <source>
        <dbReference type="ARBA" id="ARBA00007955"/>
    </source>
</evidence>
<dbReference type="Pfam" id="PF08029">
    <property type="entry name" value="HisG_C"/>
    <property type="match status" value="1"/>
</dbReference>
<feature type="domain" description="Histidine biosynthesis HisG C-terminal" evidence="20">
    <location>
        <begin position="219"/>
        <end position="289"/>
    </location>
</feature>
<evidence type="ECO:0000256" key="10">
    <source>
        <dbReference type="ARBA" id="ARBA00022676"/>
    </source>
</evidence>
<comment type="cofactor">
    <cofactor evidence="2 18">
        <name>Mg(2+)</name>
        <dbReference type="ChEBI" id="CHEBI:18420"/>
    </cofactor>
</comment>
<dbReference type="NCBIfam" id="TIGR03455">
    <property type="entry name" value="HisG_C-term"/>
    <property type="match status" value="1"/>
</dbReference>
<comment type="subcellular location">
    <subcellularLocation>
        <location evidence="3 18">Cytoplasm</location>
    </subcellularLocation>
</comment>
<proteinExistence type="inferred from homology"/>
<comment type="activity regulation">
    <text evidence="18">Feedback inhibited by histidine.</text>
</comment>
<evidence type="ECO:0000259" key="20">
    <source>
        <dbReference type="Pfam" id="PF08029"/>
    </source>
</evidence>
<dbReference type="Gene3D" id="3.40.190.10">
    <property type="entry name" value="Periplasmic binding protein-like II"/>
    <property type="match status" value="2"/>
</dbReference>
<comment type="caution">
    <text evidence="21">The sequence shown here is derived from an EMBL/GenBank/DDBJ whole genome shotgun (WGS) entry which is preliminary data.</text>
</comment>
<dbReference type="FunFam" id="3.30.70.120:FF:000002">
    <property type="entry name" value="ATP phosphoribosyltransferase"/>
    <property type="match status" value="1"/>
</dbReference>
<dbReference type="SUPFAM" id="SSF53850">
    <property type="entry name" value="Periplasmic binding protein-like II"/>
    <property type="match status" value="1"/>
</dbReference>
<keyword evidence="13 18" id="KW-0547">Nucleotide-binding</keyword>
<keyword evidence="10 18" id="KW-0328">Glycosyltransferase</keyword>
<dbReference type="GO" id="GO:0000105">
    <property type="term" value="P:L-histidine biosynthetic process"/>
    <property type="evidence" value="ECO:0007669"/>
    <property type="project" value="UniProtKB-UniRule"/>
</dbReference>
<dbReference type="InterPro" id="IPR013115">
    <property type="entry name" value="HisG_C"/>
</dbReference>
<evidence type="ECO:0000256" key="2">
    <source>
        <dbReference type="ARBA" id="ARBA00001946"/>
    </source>
</evidence>
<evidence type="ECO:0000313" key="22">
    <source>
        <dbReference type="Proteomes" id="UP000230447"/>
    </source>
</evidence>
<dbReference type="AlphaFoldDB" id="A0A2G9ZFA6"/>
<dbReference type="Gene3D" id="3.30.70.120">
    <property type="match status" value="1"/>
</dbReference>
<accession>A0A2G9ZFA6</accession>
<evidence type="ECO:0000256" key="11">
    <source>
        <dbReference type="ARBA" id="ARBA00022679"/>
    </source>
</evidence>
<dbReference type="GO" id="GO:0005524">
    <property type="term" value="F:ATP binding"/>
    <property type="evidence" value="ECO:0007669"/>
    <property type="project" value="UniProtKB-KW"/>
</dbReference>
<keyword evidence="12 18" id="KW-0479">Metal-binding</keyword>
<evidence type="ECO:0000256" key="12">
    <source>
        <dbReference type="ARBA" id="ARBA00022723"/>
    </source>
</evidence>
<dbReference type="EMBL" id="PCSB01000028">
    <property type="protein sequence ID" value="PIP31852.1"/>
    <property type="molecule type" value="Genomic_DNA"/>
</dbReference>
<dbReference type="InterPro" id="IPR020621">
    <property type="entry name" value="ATP-PRT_HisG_long"/>
</dbReference>
<comment type="catalytic activity">
    <reaction evidence="1 18">
        <text>1-(5-phospho-beta-D-ribosyl)-ATP + diphosphate = 5-phospho-alpha-D-ribose 1-diphosphate + ATP</text>
        <dbReference type="Rhea" id="RHEA:18473"/>
        <dbReference type="ChEBI" id="CHEBI:30616"/>
        <dbReference type="ChEBI" id="CHEBI:33019"/>
        <dbReference type="ChEBI" id="CHEBI:58017"/>
        <dbReference type="ChEBI" id="CHEBI:73183"/>
        <dbReference type="EC" id="2.4.2.17"/>
    </reaction>
</comment>
<dbReference type="InterPro" id="IPR001348">
    <property type="entry name" value="ATP_PRibTrfase_HisG"/>
</dbReference>
<dbReference type="CDD" id="cd13593">
    <property type="entry name" value="PBP2_HisGL3"/>
    <property type="match status" value="1"/>
</dbReference>
<keyword evidence="9 18" id="KW-0028">Amino-acid biosynthesis</keyword>
<dbReference type="GO" id="GO:0000287">
    <property type="term" value="F:magnesium ion binding"/>
    <property type="evidence" value="ECO:0007669"/>
    <property type="project" value="UniProtKB-UniRule"/>
</dbReference>
<evidence type="ECO:0000256" key="1">
    <source>
        <dbReference type="ARBA" id="ARBA00000915"/>
    </source>
</evidence>
<comment type="pathway">
    <text evidence="4 18">Amino-acid biosynthesis; L-histidine biosynthesis; L-histidine from 5-phospho-alpha-D-ribose 1-diphosphate: step 1/9.</text>
</comment>
<evidence type="ECO:0000256" key="9">
    <source>
        <dbReference type="ARBA" id="ARBA00022605"/>
    </source>
</evidence>
<organism evidence="21 22">
    <name type="scientific">bacterium (Candidatus Gribaldobacteria) CG23_combo_of_CG06-09_8_20_14_all_37_87_8</name>
    <dbReference type="NCBI Taxonomy" id="2014278"/>
    <lineage>
        <taxon>Bacteria</taxon>
        <taxon>Candidatus Gribaldobacteria</taxon>
    </lineage>
</organism>
<dbReference type="GO" id="GO:0005737">
    <property type="term" value="C:cytoplasm"/>
    <property type="evidence" value="ECO:0007669"/>
    <property type="project" value="UniProtKB-SubCell"/>
</dbReference>
<comment type="function">
    <text evidence="17 18">Catalyzes the condensation of ATP and 5-phosphoribose 1-diphosphate to form N'-(5'-phosphoribosyl)-ATP (PR-ATP). Has a crucial role in the pathway because the rate of histidine biosynthesis seems to be controlled primarily by regulation of HisG enzymatic activity.</text>
</comment>
<keyword evidence="8 18" id="KW-0963">Cytoplasm</keyword>
<keyword evidence="15 18" id="KW-0460">Magnesium</keyword>
<gene>
    <name evidence="18" type="primary">hisG</name>
    <name evidence="21" type="ORF">COX24_01375</name>
</gene>
<evidence type="ECO:0000256" key="16">
    <source>
        <dbReference type="ARBA" id="ARBA00023102"/>
    </source>
</evidence>
<keyword evidence="11 18" id="KW-0808">Transferase</keyword>
<evidence type="ECO:0000256" key="14">
    <source>
        <dbReference type="ARBA" id="ARBA00022840"/>
    </source>
</evidence>
<dbReference type="InterPro" id="IPR013820">
    <property type="entry name" value="ATP_PRibTrfase_cat"/>
</dbReference>
<keyword evidence="16 18" id="KW-0368">Histidine biosynthesis</keyword>
<evidence type="ECO:0000256" key="17">
    <source>
        <dbReference type="ARBA" id="ARBA00024861"/>
    </source>
</evidence>
<comment type="similarity">
    <text evidence="5 18">Belongs to the ATP phosphoribosyltransferase family. Long subfamily.</text>
</comment>
<dbReference type="InterPro" id="IPR015867">
    <property type="entry name" value="N-reg_PII/ATP_PRibTrfase_C"/>
</dbReference>
<feature type="domain" description="ATP phosphoribosyltransferase catalytic" evidence="19">
    <location>
        <begin position="52"/>
        <end position="212"/>
    </location>
</feature>
<dbReference type="Proteomes" id="UP000230447">
    <property type="component" value="Unassembled WGS sequence"/>
</dbReference>
<dbReference type="InterPro" id="IPR011322">
    <property type="entry name" value="N-reg_PII-like_a/b"/>
</dbReference>
<keyword evidence="14 18" id="KW-0067">ATP-binding</keyword>
<sequence>MNGKKLKLGIPKGSLQKYTIKIFKAAGFDIEIPERGYFLKIDDPEIDCFLLRPQEIPKYVEKGKLDLGISGDDWILETKAKVIEVCDLKYAKQEIKKVKWVLAVPEDSKIKSVRDLQGKTISTEAANLVKDYLRKNKVKAKVEFSWGTTEVKPPRFADAIVDITETGTSLKAHNLKILDTILLSSTKLIANKSVWRDKWKREKIEDITLLLQGAIRGEEEVNLMMHIPEKKLNRVLKILPKLKSPTIKKLTGENWYDVTISCKEKNTRELIPKLKRMGCQGIIEFPINKVIR</sequence>
<evidence type="ECO:0000313" key="21">
    <source>
        <dbReference type="EMBL" id="PIP31852.1"/>
    </source>
</evidence>
<dbReference type="Pfam" id="PF01634">
    <property type="entry name" value="HisG"/>
    <property type="match status" value="1"/>
</dbReference>
<evidence type="ECO:0000256" key="15">
    <source>
        <dbReference type="ARBA" id="ARBA00022842"/>
    </source>
</evidence>
<dbReference type="HAMAP" id="MF_00079">
    <property type="entry name" value="HisG_Long"/>
    <property type="match status" value="1"/>
</dbReference>
<dbReference type="GO" id="GO:0003879">
    <property type="term" value="F:ATP phosphoribosyltransferase activity"/>
    <property type="evidence" value="ECO:0007669"/>
    <property type="project" value="UniProtKB-UniRule"/>
</dbReference>
<evidence type="ECO:0000256" key="6">
    <source>
        <dbReference type="ARBA" id="ARBA00011946"/>
    </source>
</evidence>
<evidence type="ECO:0000256" key="18">
    <source>
        <dbReference type="HAMAP-Rule" id="MF_00079"/>
    </source>
</evidence>
<protein>
    <recommendedName>
        <fullName evidence="7 18">ATP phosphoribosyltransferase</fullName>
        <shortName evidence="18">ATP-PRT</shortName>
        <shortName evidence="18">ATP-PRTase</shortName>
        <ecNumber evidence="6 18">2.4.2.17</ecNumber>
    </recommendedName>
</protein>
<evidence type="ECO:0000256" key="7">
    <source>
        <dbReference type="ARBA" id="ARBA00020998"/>
    </source>
</evidence>